<keyword evidence="3" id="KW-1185">Reference proteome</keyword>
<gene>
    <name evidence="2" type="ORF">Hypma_009317</name>
</gene>
<dbReference type="InParanoid" id="A0A369JTN1"/>
<evidence type="ECO:0000313" key="2">
    <source>
        <dbReference type="EMBL" id="RDB23887.1"/>
    </source>
</evidence>
<accession>A0A369JTN1</accession>
<protein>
    <submittedName>
        <fullName evidence="2">Uncharacterized protein</fullName>
    </submittedName>
</protein>
<name>A0A369JTN1_HYPMA</name>
<feature type="compositionally biased region" description="Polar residues" evidence="1">
    <location>
        <begin position="83"/>
        <end position="102"/>
    </location>
</feature>
<organism evidence="2 3">
    <name type="scientific">Hypsizygus marmoreus</name>
    <name type="common">White beech mushroom</name>
    <name type="synonym">Agaricus marmoreus</name>
    <dbReference type="NCBI Taxonomy" id="39966"/>
    <lineage>
        <taxon>Eukaryota</taxon>
        <taxon>Fungi</taxon>
        <taxon>Dikarya</taxon>
        <taxon>Basidiomycota</taxon>
        <taxon>Agaricomycotina</taxon>
        <taxon>Agaricomycetes</taxon>
        <taxon>Agaricomycetidae</taxon>
        <taxon>Agaricales</taxon>
        <taxon>Tricholomatineae</taxon>
        <taxon>Lyophyllaceae</taxon>
        <taxon>Hypsizygus</taxon>
    </lineage>
</organism>
<dbReference type="Proteomes" id="UP000076154">
    <property type="component" value="Unassembled WGS sequence"/>
</dbReference>
<comment type="caution">
    <text evidence="2">The sequence shown here is derived from an EMBL/GenBank/DDBJ whole genome shotgun (WGS) entry which is preliminary data.</text>
</comment>
<evidence type="ECO:0000256" key="1">
    <source>
        <dbReference type="SAM" id="MobiDB-lite"/>
    </source>
</evidence>
<dbReference type="OrthoDB" id="2839137at2759"/>
<sequence>MLTLWRPSICTLYSSYSTFGLSRAHLGIHLSRCQRRYHFSDPLETVKLTTRRSKVKGRRRIFTLDASRLQDSDFIDLSPTPRNPRSQTPSIVSVPPTTQQTSSLPSALRSALYYHAHGIGSRFPENSHGFLYYHHDP</sequence>
<feature type="region of interest" description="Disordered" evidence="1">
    <location>
        <begin position="73"/>
        <end position="102"/>
    </location>
</feature>
<proteinExistence type="predicted"/>
<evidence type="ECO:0000313" key="3">
    <source>
        <dbReference type="Proteomes" id="UP000076154"/>
    </source>
</evidence>
<dbReference type="AlphaFoldDB" id="A0A369JTN1"/>
<reference evidence="2" key="1">
    <citation type="submission" date="2018-04" db="EMBL/GenBank/DDBJ databases">
        <title>Whole genome sequencing of Hypsizygus marmoreus.</title>
        <authorList>
            <person name="Choi I.-G."/>
            <person name="Min B."/>
            <person name="Kim J.-G."/>
            <person name="Kim S."/>
            <person name="Oh Y.-L."/>
            <person name="Kong W.-S."/>
            <person name="Park H."/>
            <person name="Jeong J."/>
            <person name="Song E.-S."/>
        </authorList>
    </citation>
    <scope>NUCLEOTIDE SEQUENCE [LARGE SCALE GENOMIC DNA]</scope>
    <source>
        <strain evidence="2">51987-8</strain>
    </source>
</reference>
<dbReference type="EMBL" id="LUEZ02000046">
    <property type="protein sequence ID" value="RDB23887.1"/>
    <property type="molecule type" value="Genomic_DNA"/>
</dbReference>